<evidence type="ECO:0000256" key="3">
    <source>
        <dbReference type="SAM" id="MobiDB-lite"/>
    </source>
</evidence>
<dbReference type="InterPro" id="IPR018247">
    <property type="entry name" value="EF_Hand_1_Ca_BS"/>
</dbReference>
<keyword evidence="2" id="KW-0106">Calcium</keyword>
<protein>
    <submittedName>
        <fullName evidence="5">Ef hand domain-containing protein</fullName>
    </submittedName>
</protein>
<dbReference type="Pfam" id="PF13499">
    <property type="entry name" value="EF-hand_7"/>
    <property type="match status" value="1"/>
</dbReference>
<feature type="domain" description="EF-hand" evidence="4">
    <location>
        <begin position="37"/>
        <end position="72"/>
    </location>
</feature>
<evidence type="ECO:0000259" key="4">
    <source>
        <dbReference type="PROSITE" id="PS50222"/>
    </source>
</evidence>
<accession>A0A2C6KPJ9</accession>
<keyword evidence="6" id="KW-1185">Reference proteome</keyword>
<dbReference type="GeneID" id="94423678"/>
<reference evidence="5 6" key="1">
    <citation type="journal article" date="2017" name="Int. J. Parasitol.">
        <title>The genome of the protozoan parasite Cystoisospora suis and a reverse vaccinology approach to identify vaccine candidates.</title>
        <authorList>
            <person name="Palmieri N."/>
            <person name="Shrestha A."/>
            <person name="Ruttkowski B."/>
            <person name="Beck T."/>
            <person name="Vogl C."/>
            <person name="Tomley F."/>
            <person name="Blake D.P."/>
            <person name="Joachim A."/>
        </authorList>
    </citation>
    <scope>NUCLEOTIDE SEQUENCE [LARGE SCALE GENOMIC DNA]</scope>
    <source>
        <strain evidence="5 6">Wien I</strain>
    </source>
</reference>
<dbReference type="Pfam" id="PF13405">
    <property type="entry name" value="EF-hand_6"/>
    <property type="match status" value="1"/>
</dbReference>
<dbReference type="RefSeq" id="XP_067927557.1">
    <property type="nucleotide sequence ID" value="XM_068060467.1"/>
</dbReference>
<feature type="compositionally biased region" description="Acidic residues" evidence="3">
    <location>
        <begin position="280"/>
        <end position="293"/>
    </location>
</feature>
<evidence type="ECO:0000313" key="5">
    <source>
        <dbReference type="EMBL" id="PHJ25911.1"/>
    </source>
</evidence>
<dbReference type="PANTHER" id="PTHR23050">
    <property type="entry name" value="CALCIUM BINDING PROTEIN"/>
    <property type="match status" value="1"/>
</dbReference>
<feature type="domain" description="EF-hand" evidence="4">
    <location>
        <begin position="175"/>
        <end position="210"/>
    </location>
</feature>
<name>A0A2C6KPJ9_9APIC</name>
<keyword evidence="1" id="KW-0677">Repeat</keyword>
<dbReference type="Gene3D" id="1.10.238.10">
    <property type="entry name" value="EF-hand"/>
    <property type="match status" value="2"/>
</dbReference>
<evidence type="ECO:0000313" key="6">
    <source>
        <dbReference type="Proteomes" id="UP000221165"/>
    </source>
</evidence>
<feature type="domain" description="EF-hand" evidence="4">
    <location>
        <begin position="139"/>
        <end position="174"/>
    </location>
</feature>
<dbReference type="SUPFAM" id="SSF47473">
    <property type="entry name" value="EF-hand"/>
    <property type="match status" value="1"/>
</dbReference>
<comment type="caution">
    <text evidence="5">The sequence shown here is derived from an EMBL/GenBank/DDBJ whole genome shotgun (WGS) entry which is preliminary data.</text>
</comment>
<dbReference type="CDD" id="cd00051">
    <property type="entry name" value="EFh"/>
    <property type="match status" value="1"/>
</dbReference>
<dbReference type="EMBL" id="MIGC01000108">
    <property type="protein sequence ID" value="PHJ25911.1"/>
    <property type="molecule type" value="Genomic_DNA"/>
</dbReference>
<dbReference type="InterPro" id="IPR002048">
    <property type="entry name" value="EF_hand_dom"/>
</dbReference>
<feature type="region of interest" description="Disordered" evidence="3">
    <location>
        <begin position="215"/>
        <end position="293"/>
    </location>
</feature>
<dbReference type="Proteomes" id="UP000221165">
    <property type="component" value="Unassembled WGS sequence"/>
</dbReference>
<gene>
    <name evidence="5" type="ORF">CSUI_000233</name>
</gene>
<dbReference type="InterPro" id="IPR050145">
    <property type="entry name" value="Centrin_CML-like"/>
</dbReference>
<dbReference type="AlphaFoldDB" id="A0A2C6KPJ9"/>
<evidence type="ECO:0000256" key="1">
    <source>
        <dbReference type="ARBA" id="ARBA00022737"/>
    </source>
</evidence>
<dbReference type="SMART" id="SM00054">
    <property type="entry name" value="EFh"/>
    <property type="match status" value="3"/>
</dbReference>
<dbReference type="OrthoDB" id="26525at2759"/>
<proteinExistence type="predicted"/>
<feature type="region of interest" description="Disordered" evidence="3">
    <location>
        <begin position="1"/>
        <end position="36"/>
    </location>
</feature>
<dbReference type="VEuPathDB" id="ToxoDB:CSUI_000233"/>
<dbReference type="PROSITE" id="PS50222">
    <property type="entry name" value="EF_HAND_2"/>
    <property type="match status" value="3"/>
</dbReference>
<feature type="compositionally biased region" description="Basic and acidic residues" evidence="3">
    <location>
        <begin position="221"/>
        <end position="245"/>
    </location>
</feature>
<evidence type="ECO:0000256" key="2">
    <source>
        <dbReference type="ARBA" id="ARBA00022837"/>
    </source>
</evidence>
<sequence>MSVRKSTPPVLSSSSSSFPHKKNKENEKSNSSPLLNQRSEEIFKAFTLFDRDGDGRIDLRELRSACLALGVQSNDYTNDVLLRRFGTKREEEEGEGRGEDKKGELFTSSSSLYFFTFESFQKFLIDEWRHKHEGQKTQTSQEEIEEIFHLFDTSHKGYITVEDVKRAGASVGSDLSVEDIALMVREGDLDQDGRLSLQDFQRIFKRVFLDRQRTLPSTSLQEEHERKKGQGRGRGEKDSEEKERTPSFFLASSSSSQRYSQGGEIRRMTQAANDALQLFTEDEEEEEDLYTHA</sequence>
<dbReference type="PROSITE" id="PS00018">
    <property type="entry name" value="EF_HAND_1"/>
    <property type="match status" value="2"/>
</dbReference>
<dbReference type="InterPro" id="IPR011992">
    <property type="entry name" value="EF-hand-dom_pair"/>
</dbReference>
<organism evidence="5 6">
    <name type="scientific">Cystoisospora suis</name>
    <dbReference type="NCBI Taxonomy" id="483139"/>
    <lineage>
        <taxon>Eukaryota</taxon>
        <taxon>Sar</taxon>
        <taxon>Alveolata</taxon>
        <taxon>Apicomplexa</taxon>
        <taxon>Conoidasida</taxon>
        <taxon>Coccidia</taxon>
        <taxon>Eucoccidiorida</taxon>
        <taxon>Eimeriorina</taxon>
        <taxon>Sarcocystidae</taxon>
        <taxon>Cystoisospora</taxon>
    </lineage>
</organism>
<dbReference type="GO" id="GO:0005509">
    <property type="term" value="F:calcium ion binding"/>
    <property type="evidence" value="ECO:0007669"/>
    <property type="project" value="InterPro"/>
</dbReference>